<dbReference type="FunFam" id="1.20.58.60:FF:000126">
    <property type="entry name" value="Spectrin repeat containing, nuclear envelope 1a"/>
    <property type="match status" value="1"/>
</dbReference>
<dbReference type="GO" id="GO:0005640">
    <property type="term" value="C:nuclear outer membrane"/>
    <property type="evidence" value="ECO:0007669"/>
    <property type="project" value="UniProtKB-SubCell"/>
</dbReference>
<keyword evidence="6 9" id="KW-0472">Membrane</keyword>
<feature type="topological domain" description="Cytoplasmic" evidence="9">
    <location>
        <begin position="1"/>
        <end position="842"/>
    </location>
</feature>
<dbReference type="Pfam" id="PF25035">
    <property type="entry name" value="SYNE1"/>
    <property type="match status" value="1"/>
</dbReference>
<feature type="region of interest" description="Disordered" evidence="10">
    <location>
        <begin position="423"/>
        <end position="487"/>
    </location>
</feature>
<dbReference type="GeneTree" id="ENSGT00940000154656"/>
<feature type="transmembrane region" description="Helical" evidence="11">
    <location>
        <begin position="843"/>
        <end position="863"/>
    </location>
</feature>
<evidence type="ECO:0000256" key="3">
    <source>
        <dbReference type="ARBA" id="ARBA00022692"/>
    </source>
</evidence>
<name>A0A3B3QZ75_9TELE</name>
<feature type="compositionally biased region" description="Low complexity" evidence="10">
    <location>
        <begin position="473"/>
        <end position="485"/>
    </location>
</feature>
<evidence type="ECO:0000256" key="4">
    <source>
        <dbReference type="ARBA" id="ARBA00022737"/>
    </source>
</evidence>
<dbReference type="InterPro" id="IPR002017">
    <property type="entry name" value="Spectrin_repeat"/>
</dbReference>
<keyword evidence="7" id="KW-0539">Nucleus</keyword>
<keyword evidence="5 11" id="KW-1133">Transmembrane helix</keyword>
<keyword evidence="3 9" id="KW-0812">Transmembrane</keyword>
<accession>A0A3B3QZ75</accession>
<dbReference type="AlphaFoldDB" id="A0A3B3QZ75"/>
<dbReference type="Gene3D" id="1.20.58.60">
    <property type="match status" value="3"/>
</dbReference>
<dbReference type="Pfam" id="PF10541">
    <property type="entry name" value="KASH"/>
    <property type="match status" value="1"/>
</dbReference>
<comment type="similarity">
    <text evidence="1">Belongs to the nesprin family.</text>
</comment>
<dbReference type="STRING" id="1676925.ENSPKIP00000011214"/>
<dbReference type="PANTHER" id="PTHR14514">
    <property type="entry name" value="PKA ANCHORING PROTEIN"/>
    <property type="match status" value="1"/>
</dbReference>
<dbReference type="InterPro" id="IPR056887">
    <property type="entry name" value="SYNE1/2_dom"/>
</dbReference>
<evidence type="ECO:0000256" key="7">
    <source>
        <dbReference type="ARBA" id="ARBA00023242"/>
    </source>
</evidence>
<evidence type="ECO:0000259" key="12">
    <source>
        <dbReference type="PROSITE" id="PS51049"/>
    </source>
</evidence>
<evidence type="ECO:0000256" key="11">
    <source>
        <dbReference type="SAM" id="Phobius"/>
    </source>
</evidence>
<feature type="region of interest" description="Disordered" evidence="10">
    <location>
        <begin position="514"/>
        <end position="533"/>
    </location>
</feature>
<dbReference type="PROSITE" id="PS51049">
    <property type="entry name" value="KASH"/>
    <property type="match status" value="1"/>
</dbReference>
<dbReference type="SMART" id="SM00150">
    <property type="entry name" value="SPEC"/>
    <property type="match status" value="5"/>
</dbReference>
<evidence type="ECO:0000256" key="6">
    <source>
        <dbReference type="ARBA" id="ARBA00023136"/>
    </source>
</evidence>
<evidence type="ECO:0000313" key="13">
    <source>
        <dbReference type="Ensembl" id="ENSPKIP00000011214.1"/>
    </source>
</evidence>
<protein>
    <submittedName>
        <fullName evidence="13">Spectrin repeat containing, nuclear envelope 2b</fullName>
    </submittedName>
</protein>
<evidence type="ECO:0000256" key="8">
    <source>
        <dbReference type="ARBA" id="ARBA00046312"/>
    </source>
</evidence>
<evidence type="ECO:0000313" key="14">
    <source>
        <dbReference type="Proteomes" id="UP000261540"/>
    </source>
</evidence>
<dbReference type="SUPFAM" id="SSF46966">
    <property type="entry name" value="Spectrin repeat"/>
    <property type="match status" value="4"/>
</dbReference>
<keyword evidence="2" id="KW-0597">Phosphoprotein</keyword>
<dbReference type="SMART" id="SM01249">
    <property type="entry name" value="KASH"/>
    <property type="match status" value="1"/>
</dbReference>
<keyword evidence="14" id="KW-1185">Reference proteome</keyword>
<keyword evidence="4" id="KW-0677">Repeat</keyword>
<reference evidence="13" key="2">
    <citation type="submission" date="2025-09" db="UniProtKB">
        <authorList>
            <consortium name="Ensembl"/>
        </authorList>
    </citation>
    <scope>IDENTIFICATION</scope>
</reference>
<reference evidence="13" key="1">
    <citation type="submission" date="2025-08" db="UniProtKB">
        <authorList>
            <consortium name="Ensembl"/>
        </authorList>
    </citation>
    <scope>IDENTIFICATION</scope>
</reference>
<evidence type="ECO:0000256" key="9">
    <source>
        <dbReference type="PROSITE-ProRule" id="PRU00385"/>
    </source>
</evidence>
<dbReference type="CDD" id="cd00176">
    <property type="entry name" value="SPEC"/>
    <property type="match status" value="2"/>
</dbReference>
<dbReference type="InterPro" id="IPR012315">
    <property type="entry name" value="KASH"/>
</dbReference>
<feature type="domain" description="KASH" evidence="12">
    <location>
        <begin position="834"/>
        <end position="893"/>
    </location>
</feature>
<dbReference type="FunFam" id="1.20.58.60:FF:000157">
    <property type="entry name" value="Nesprin-1 isoform 1"/>
    <property type="match status" value="1"/>
</dbReference>
<dbReference type="PANTHER" id="PTHR14514:SF4">
    <property type="entry name" value="NESPRIN-2"/>
    <property type="match status" value="1"/>
</dbReference>
<feature type="topological domain" description="Perinuclear space" evidence="9">
    <location>
        <begin position="864"/>
        <end position="893"/>
    </location>
</feature>
<evidence type="ECO:0000256" key="10">
    <source>
        <dbReference type="SAM" id="MobiDB-lite"/>
    </source>
</evidence>
<organism evidence="13 14">
    <name type="scientific">Paramormyrops kingsleyae</name>
    <dbReference type="NCBI Taxonomy" id="1676925"/>
    <lineage>
        <taxon>Eukaryota</taxon>
        <taxon>Metazoa</taxon>
        <taxon>Chordata</taxon>
        <taxon>Craniata</taxon>
        <taxon>Vertebrata</taxon>
        <taxon>Euteleostomi</taxon>
        <taxon>Actinopterygii</taxon>
        <taxon>Neopterygii</taxon>
        <taxon>Teleostei</taxon>
        <taxon>Osteoglossocephala</taxon>
        <taxon>Osteoglossomorpha</taxon>
        <taxon>Osteoglossiformes</taxon>
        <taxon>Mormyridae</taxon>
        <taxon>Paramormyrops</taxon>
    </lineage>
</organism>
<sequence length="893" mass="101669">MKVFHRCILRRRQSIIREGALLLWEGCSAKATAEDPRCLPVYRVRKLKDTLVTVQQLEKNMSNLRTWLSRVEAELATPVVYSVCHSDEIQRKLVEQQELQRDIEQHTEGVASVLTLCEVLLRDTDACSTETESESIQETTRSLDRRWRNICAMSMERRMRIEETWRLWVRFLDDYSRFEDWLKMSEVIVANPNSADILYTTAKEELKKFEAFQRQIHERLTQLELVNKQYRRLARENRTDTACRLKLMVQEGNQRWDSLQRRVTAILRRLKHFTSQREEFEGTREGLLVWLTEMDLQLTNVEHFSESDIHDKMRQLDGFQQEITLNTNKIDQLIVFGENLIQKSAALDAVLIEDELEELHSYCQEVFGRVARFHQRLISRRPVLEEERDTDLEDSMDLSGDSWQEEGLAVVGRHTVCQVLVPPLEPSGRETPASVDSIPLEWDHTGDVGGSSSPEDEDDVTFYSTLSGEPRRSAQSSRPRPQAASESGLSCSTIAKLMLECSGSIDSVKRVKRMLSGSDQEGEPGLTGLASVDKQTGADGGVIERWELLEAQTLNTELCGQRDVQQGQQRACDLSAITAWLGRVLPELESELGREGPSSIQDMEASIRKLKEMQKAFESYKAVMISANLGAGDLQQASAVDGGELQELQQSLRDMNRDWARACACLEGWGQRLHATLMECQEFHETLHGLLLLLAHVEIRLCNTSAMCLRVRCAPLWQGLEGELLGRREQVRALQEISSQLLVDALGEESTEAKEKVHVIANKLRLLLRQVAHDLCTLEARLVRARCHRGGGVCSLLVSRLTHNRRRVDAKLWVTPQEVIKLSTKGGRDPSPPRSFFFRVLRAAFPLHLLFLLLLVLACLVPLSEEDYSCALSNNFARSFYPMLHYTNGPPPT</sequence>
<evidence type="ECO:0000256" key="5">
    <source>
        <dbReference type="ARBA" id="ARBA00022989"/>
    </source>
</evidence>
<evidence type="ECO:0000256" key="2">
    <source>
        <dbReference type="ARBA" id="ARBA00022553"/>
    </source>
</evidence>
<dbReference type="Pfam" id="PF00435">
    <property type="entry name" value="Spectrin"/>
    <property type="match status" value="2"/>
</dbReference>
<dbReference type="InterPro" id="IPR018159">
    <property type="entry name" value="Spectrin/alpha-actinin"/>
</dbReference>
<comment type="subcellular location">
    <subcellularLocation>
        <location evidence="8">Nucleus outer membrane</location>
        <topology evidence="8">Single-pass type IV membrane protein</topology>
    </subcellularLocation>
</comment>
<proteinExistence type="inferred from homology"/>
<dbReference type="Ensembl" id="ENSPKIT00000023802.1">
    <property type="protein sequence ID" value="ENSPKIP00000011214.1"/>
    <property type="gene ID" value="ENSPKIG00000018755.1"/>
</dbReference>
<evidence type="ECO:0000256" key="1">
    <source>
        <dbReference type="ARBA" id="ARBA00008619"/>
    </source>
</evidence>
<dbReference type="Proteomes" id="UP000261540">
    <property type="component" value="Unplaced"/>
</dbReference>